<reference evidence="2" key="1">
    <citation type="submission" date="2012-02" db="EMBL/GenBank/DDBJ databases">
        <title>The complete genome of Solitalea canadensis DSM 3403.</title>
        <authorList>
            <consortium name="US DOE Joint Genome Institute (JGI-PGF)"/>
            <person name="Lucas S."/>
            <person name="Copeland A."/>
            <person name="Lapidus A."/>
            <person name="Glavina del Rio T."/>
            <person name="Dalin E."/>
            <person name="Tice H."/>
            <person name="Bruce D."/>
            <person name="Goodwin L."/>
            <person name="Pitluck S."/>
            <person name="Peters L."/>
            <person name="Ovchinnikova G."/>
            <person name="Lu M."/>
            <person name="Kyrpides N."/>
            <person name="Mavromatis K."/>
            <person name="Ivanova N."/>
            <person name="Brettin T."/>
            <person name="Detter J.C."/>
            <person name="Han C."/>
            <person name="Larimer F."/>
            <person name="Land M."/>
            <person name="Hauser L."/>
            <person name="Markowitz V."/>
            <person name="Cheng J.-F."/>
            <person name="Hugenholtz P."/>
            <person name="Woyke T."/>
            <person name="Wu D."/>
            <person name="Spring S."/>
            <person name="Schroeder M."/>
            <person name="Kopitz M."/>
            <person name="Brambilla E."/>
            <person name="Klenk H.-P."/>
            <person name="Eisen J.A."/>
        </authorList>
    </citation>
    <scope>NUCLEOTIDE SEQUENCE</scope>
    <source>
        <strain evidence="2">DSM 3403</strain>
    </source>
</reference>
<proteinExistence type="predicted"/>
<dbReference type="KEGG" id="scn:Solca_0225"/>
<dbReference type="OrthoDB" id="119432at2"/>
<dbReference type="eggNOG" id="COG2318">
    <property type="taxonomic scope" value="Bacteria"/>
</dbReference>
<keyword evidence="3" id="KW-1185">Reference proteome</keyword>
<protein>
    <recommendedName>
        <fullName evidence="1">DinB-like domain-containing protein</fullName>
    </recommendedName>
</protein>
<dbReference type="InterPro" id="IPR024775">
    <property type="entry name" value="DinB-like"/>
</dbReference>
<sequence>MTAKEAILLNFKETRRRSINLWKGIPIDFLHWKPDHEAMSCIEMVRHVLESEHIYHVIIQNRGELGDFKSPWDNLPYTTVEQELDFAQFFSDKFMQEIKDYSEDDLSTIEIIRPTKNQRKILGDYLNRIVFHEAVHMGQLLSYLRTLGIERPLIWD</sequence>
<gene>
    <name evidence="2" type="ordered locus">Solca_0225</name>
</gene>
<dbReference type="HOGENOM" id="CLU_121786_0_0_10"/>
<dbReference type="EMBL" id="CP003349">
    <property type="protein sequence ID" value="AFD05370.1"/>
    <property type="molecule type" value="Genomic_DNA"/>
</dbReference>
<evidence type="ECO:0000259" key="1">
    <source>
        <dbReference type="Pfam" id="PF12867"/>
    </source>
</evidence>
<accession>H8KNV9</accession>
<dbReference type="InterPro" id="IPR034660">
    <property type="entry name" value="DinB/YfiT-like"/>
</dbReference>
<dbReference type="AlphaFoldDB" id="H8KNV9"/>
<evidence type="ECO:0000313" key="3">
    <source>
        <dbReference type="Proteomes" id="UP000007590"/>
    </source>
</evidence>
<dbReference type="Gene3D" id="1.20.120.450">
    <property type="entry name" value="dinb family like domain"/>
    <property type="match status" value="1"/>
</dbReference>
<dbReference type="SUPFAM" id="SSF109854">
    <property type="entry name" value="DinB/YfiT-like putative metalloenzymes"/>
    <property type="match status" value="1"/>
</dbReference>
<dbReference type="Pfam" id="PF12867">
    <property type="entry name" value="DinB_2"/>
    <property type="match status" value="1"/>
</dbReference>
<organism evidence="2 3">
    <name type="scientific">Solitalea canadensis (strain ATCC 29591 / DSM 3403 / JCM 21819 / LMG 8368 / NBRC 15130 / NCIMB 12057 / USAM 9D)</name>
    <name type="common">Flexibacter canadensis</name>
    <dbReference type="NCBI Taxonomy" id="929556"/>
    <lineage>
        <taxon>Bacteria</taxon>
        <taxon>Pseudomonadati</taxon>
        <taxon>Bacteroidota</taxon>
        <taxon>Sphingobacteriia</taxon>
        <taxon>Sphingobacteriales</taxon>
        <taxon>Sphingobacteriaceae</taxon>
        <taxon>Solitalea</taxon>
    </lineage>
</organism>
<name>H8KNV9_SOLCM</name>
<dbReference type="Proteomes" id="UP000007590">
    <property type="component" value="Chromosome"/>
</dbReference>
<dbReference type="RefSeq" id="WP_014678598.1">
    <property type="nucleotide sequence ID" value="NC_017770.1"/>
</dbReference>
<dbReference type="STRING" id="929556.Solca_0225"/>
<evidence type="ECO:0000313" key="2">
    <source>
        <dbReference type="EMBL" id="AFD05370.1"/>
    </source>
</evidence>
<feature type="domain" description="DinB-like" evidence="1">
    <location>
        <begin position="11"/>
        <end position="140"/>
    </location>
</feature>